<feature type="domain" description="Sulfatase N-terminal" evidence="3">
    <location>
        <begin position="4"/>
        <end position="383"/>
    </location>
</feature>
<dbReference type="InterPro" id="IPR000917">
    <property type="entry name" value="Sulfatase_N"/>
</dbReference>
<evidence type="ECO:0000256" key="2">
    <source>
        <dbReference type="ARBA" id="ARBA00022801"/>
    </source>
</evidence>
<protein>
    <submittedName>
        <fullName evidence="4">Arylsulfatase A</fullName>
    </submittedName>
</protein>
<comment type="similarity">
    <text evidence="1">Belongs to the sulfatase family.</text>
</comment>
<reference evidence="4 5" key="1">
    <citation type="submission" date="2017-04" db="EMBL/GenBank/DDBJ databases">
        <authorList>
            <person name="Afonso C.L."/>
            <person name="Miller P.J."/>
            <person name="Scott M.A."/>
            <person name="Spackman E."/>
            <person name="Goraichik I."/>
            <person name="Dimitrov K.M."/>
            <person name="Suarez D.L."/>
            <person name="Swayne D.E."/>
        </authorList>
    </citation>
    <scope>NUCLEOTIDE SEQUENCE [LARGE SCALE GENOMIC DNA]</scope>
    <source>
        <strain evidence="4 5">11</strain>
    </source>
</reference>
<dbReference type="InterPro" id="IPR017850">
    <property type="entry name" value="Alkaline_phosphatase_core_sf"/>
</dbReference>
<evidence type="ECO:0000313" key="4">
    <source>
        <dbReference type="EMBL" id="SMG44860.1"/>
    </source>
</evidence>
<dbReference type="CDD" id="cd16033">
    <property type="entry name" value="sulfatase_like"/>
    <property type="match status" value="1"/>
</dbReference>
<sequence length="495" mass="56871">MKKPNIVFIVTDQQQRGTLSCYDADTLCQTPNLDQLANEGIVFDNAYASFPVCTPARASMQTGMYPFKHGMQNNSYSPGCLVNELPQTDYLLSRQLKQAGYSVGHTGKWHLGQGEVDRTKFDRNLKYIEFPEQAIQARSMPTDVGYEGDDFPGHGAGGWNYPQFREYLKENNLELTIENKISGHYYGHFAAEVTSSVETTIEHYLTDRAIHYMDQFLNREEPFMMAVHFWGPHEPYIAPSDTLDLYRDMTIPPWPSFDEDQTDKPNIHNVKRSKAKDWESFEPYVKHYYAVMTHIDRQVGRLVDYLKEKGIYEDTVIMFCADHGESLGVHGGLCDKGFFMYDETCRIPLIVKPQQGGGEGGRKAQEMVGTCDLYATMLDYAGIKELHPGVDGRSMVPIVEGFTPEDWPDAVVTEFTGLGSLLYTQRMIRMGDYKYVFNSGDTDELYHLKSDPHELKNLVCDEQYGDVLLHMRKRLEAWMEEHEDHLIVEYRHMRL</sequence>
<dbReference type="OrthoDB" id="9762324at2"/>
<dbReference type="RefSeq" id="WP_085494861.1">
    <property type="nucleotide sequence ID" value="NZ_FXAZ01000003.1"/>
</dbReference>
<dbReference type="GO" id="GO:0004065">
    <property type="term" value="F:arylsulfatase activity"/>
    <property type="evidence" value="ECO:0007669"/>
    <property type="project" value="TreeGrafter"/>
</dbReference>
<dbReference type="Pfam" id="PF00884">
    <property type="entry name" value="Sulfatase"/>
    <property type="match status" value="1"/>
</dbReference>
<dbReference type="EMBL" id="FXAZ01000003">
    <property type="protein sequence ID" value="SMG44860.1"/>
    <property type="molecule type" value="Genomic_DNA"/>
</dbReference>
<evidence type="ECO:0000259" key="3">
    <source>
        <dbReference type="Pfam" id="PF00884"/>
    </source>
</evidence>
<evidence type="ECO:0000256" key="1">
    <source>
        <dbReference type="ARBA" id="ARBA00008779"/>
    </source>
</evidence>
<dbReference type="AlphaFoldDB" id="A0A1X7KTJ0"/>
<dbReference type="PANTHER" id="PTHR42693">
    <property type="entry name" value="ARYLSULFATASE FAMILY MEMBER"/>
    <property type="match status" value="1"/>
</dbReference>
<dbReference type="PANTHER" id="PTHR42693:SF53">
    <property type="entry name" value="ENDO-4-O-SULFATASE"/>
    <property type="match status" value="1"/>
</dbReference>
<dbReference type="STRING" id="1852522.SAMN06295960_2694"/>
<keyword evidence="5" id="KW-1185">Reference proteome</keyword>
<name>A0A1X7KTJ0_9BACL</name>
<dbReference type="InterPro" id="IPR050738">
    <property type="entry name" value="Sulfatase"/>
</dbReference>
<dbReference type="SUPFAM" id="SSF53649">
    <property type="entry name" value="Alkaline phosphatase-like"/>
    <property type="match status" value="1"/>
</dbReference>
<evidence type="ECO:0000313" key="5">
    <source>
        <dbReference type="Proteomes" id="UP000193834"/>
    </source>
</evidence>
<keyword evidence="2" id="KW-0378">Hydrolase</keyword>
<gene>
    <name evidence="4" type="ORF">SAMN06295960_2694</name>
</gene>
<dbReference type="Gene3D" id="3.40.720.10">
    <property type="entry name" value="Alkaline Phosphatase, subunit A"/>
    <property type="match status" value="1"/>
</dbReference>
<dbReference type="Proteomes" id="UP000193834">
    <property type="component" value="Unassembled WGS sequence"/>
</dbReference>
<organism evidence="4 5">
    <name type="scientific">Paenibacillus aquistagni</name>
    <dbReference type="NCBI Taxonomy" id="1852522"/>
    <lineage>
        <taxon>Bacteria</taxon>
        <taxon>Bacillati</taxon>
        <taxon>Bacillota</taxon>
        <taxon>Bacilli</taxon>
        <taxon>Bacillales</taxon>
        <taxon>Paenibacillaceae</taxon>
        <taxon>Paenibacillus</taxon>
    </lineage>
</organism>
<proteinExistence type="inferred from homology"/>
<accession>A0A1X7KTJ0</accession>